<reference evidence="3" key="2">
    <citation type="submission" date="2023-06" db="EMBL/GenBank/DDBJ databases">
        <authorList>
            <person name="Ma L."/>
            <person name="Liu K.-W."/>
            <person name="Li Z."/>
            <person name="Hsiao Y.-Y."/>
            <person name="Qi Y."/>
            <person name="Fu T."/>
            <person name="Tang G."/>
            <person name="Zhang D."/>
            <person name="Sun W.-H."/>
            <person name="Liu D.-K."/>
            <person name="Li Y."/>
            <person name="Chen G.-Z."/>
            <person name="Liu X.-D."/>
            <person name="Liao X.-Y."/>
            <person name="Jiang Y.-T."/>
            <person name="Yu X."/>
            <person name="Hao Y."/>
            <person name="Huang J."/>
            <person name="Zhao X.-W."/>
            <person name="Ke S."/>
            <person name="Chen Y.-Y."/>
            <person name="Wu W.-L."/>
            <person name="Hsu J.-L."/>
            <person name="Lin Y.-F."/>
            <person name="Huang M.-D."/>
            <person name="Li C.-Y."/>
            <person name="Huang L."/>
            <person name="Wang Z.-W."/>
            <person name="Zhao X."/>
            <person name="Zhong W.-Y."/>
            <person name="Peng D.-H."/>
            <person name="Ahmad S."/>
            <person name="Lan S."/>
            <person name="Zhang J.-S."/>
            <person name="Tsai W.-C."/>
            <person name="Van De Peer Y."/>
            <person name="Liu Z.-J."/>
        </authorList>
    </citation>
    <scope>NUCLEOTIDE SEQUENCE</scope>
    <source>
        <strain evidence="3">SCP</strain>
        <tissue evidence="3">Leaves</tissue>
    </source>
</reference>
<dbReference type="FunFam" id="1.25.40.10:FF:000090">
    <property type="entry name" value="Pentatricopeptide repeat-containing protein, chloroplastic"/>
    <property type="match status" value="1"/>
</dbReference>
<name>A0AAV9B568_ACOGR</name>
<proteinExistence type="predicted"/>
<keyword evidence="4" id="KW-1185">Reference proteome</keyword>
<organism evidence="3 4">
    <name type="scientific">Acorus gramineus</name>
    <name type="common">Dwarf sweet flag</name>
    <dbReference type="NCBI Taxonomy" id="55184"/>
    <lineage>
        <taxon>Eukaryota</taxon>
        <taxon>Viridiplantae</taxon>
        <taxon>Streptophyta</taxon>
        <taxon>Embryophyta</taxon>
        <taxon>Tracheophyta</taxon>
        <taxon>Spermatophyta</taxon>
        <taxon>Magnoliopsida</taxon>
        <taxon>Liliopsida</taxon>
        <taxon>Acoraceae</taxon>
        <taxon>Acorus</taxon>
    </lineage>
</organism>
<dbReference type="AlphaFoldDB" id="A0AAV9B568"/>
<dbReference type="SUPFAM" id="SSF48452">
    <property type="entry name" value="TPR-like"/>
    <property type="match status" value="1"/>
</dbReference>
<keyword evidence="1" id="KW-0677">Repeat</keyword>
<evidence type="ECO:0000313" key="3">
    <source>
        <dbReference type="EMBL" id="KAK1271715.1"/>
    </source>
</evidence>
<dbReference type="Pfam" id="PF13041">
    <property type="entry name" value="PPR_2"/>
    <property type="match status" value="1"/>
</dbReference>
<dbReference type="PANTHER" id="PTHR47926:SF393">
    <property type="entry name" value="REPEAT-CONTAINING PROTEIN, PUTATIVE-RELATED"/>
    <property type="match status" value="1"/>
</dbReference>
<dbReference type="InterPro" id="IPR046848">
    <property type="entry name" value="E_motif"/>
</dbReference>
<dbReference type="GO" id="GO:0009451">
    <property type="term" value="P:RNA modification"/>
    <property type="evidence" value="ECO:0007669"/>
    <property type="project" value="InterPro"/>
</dbReference>
<dbReference type="Proteomes" id="UP001179952">
    <property type="component" value="Unassembled WGS sequence"/>
</dbReference>
<dbReference type="FunFam" id="1.25.40.10:FF:000344">
    <property type="entry name" value="Pentatricopeptide repeat-containing protein"/>
    <property type="match status" value="1"/>
</dbReference>
<accession>A0AAV9B568</accession>
<feature type="repeat" description="PPR" evidence="2">
    <location>
        <begin position="291"/>
        <end position="321"/>
    </location>
</feature>
<dbReference type="GO" id="GO:0003723">
    <property type="term" value="F:RNA binding"/>
    <property type="evidence" value="ECO:0007669"/>
    <property type="project" value="InterPro"/>
</dbReference>
<dbReference type="InterPro" id="IPR046960">
    <property type="entry name" value="PPR_At4g14850-like_plant"/>
</dbReference>
<dbReference type="PROSITE" id="PS51375">
    <property type="entry name" value="PPR"/>
    <property type="match status" value="2"/>
</dbReference>
<feature type="repeat" description="PPR" evidence="2">
    <location>
        <begin position="190"/>
        <end position="224"/>
    </location>
</feature>
<dbReference type="InterPro" id="IPR002885">
    <property type="entry name" value="PPR_rpt"/>
</dbReference>
<evidence type="ECO:0000256" key="2">
    <source>
        <dbReference type="PROSITE-ProRule" id="PRU00708"/>
    </source>
</evidence>
<dbReference type="PANTHER" id="PTHR47926">
    <property type="entry name" value="PENTATRICOPEPTIDE REPEAT-CONTAINING PROTEIN"/>
    <property type="match status" value="1"/>
</dbReference>
<dbReference type="Pfam" id="PF20431">
    <property type="entry name" value="E_motif"/>
    <property type="match status" value="1"/>
</dbReference>
<evidence type="ECO:0000256" key="1">
    <source>
        <dbReference type="ARBA" id="ARBA00022737"/>
    </source>
</evidence>
<sequence>MFKKPKPPPFLKLSHHIHTNPTRPTKSLSLLADRCTSMSELKQVQAQMVVTGRLANDNFAFSRLIAFSALSARGDPHYAHLLFISTTNPNSFMWNTIIRARADGPDPLSAVRFYIDMRRLSPDPPGKHTFPFVLKACARARTECPQIHAQVLRFGFHSDSHVANGLILCYTRRARVVDARRVFDELLERDLIVWTSMVCGYAQNSLSMEALELFHRMVSIGLDPNRPVLASVLSSCAKLGGLEFGEKIHAFIEERGIEVGVILGTALVDMYVKNGVIPTARDLFRVMEHRNVTTWNAMICGLASHGHAEEALALFHELERGDEAEPNDVTYVGVLSACRHAGWVDVGRAIYQSMRVHKIEHCTCMVDLLGRCGRVEEAERVVEEMGWEEADMVVLGTLLDACKVHRNAEVAERVVRRMLEVDPCNHGVFVVLSNMYAEAGRWEDVARLRKAMRDTGATKIPGWSSVNGDR</sequence>
<reference evidence="3" key="1">
    <citation type="journal article" date="2023" name="Nat. Commun.">
        <title>Diploid and tetraploid genomes of Acorus and the evolution of monocots.</title>
        <authorList>
            <person name="Ma L."/>
            <person name="Liu K.W."/>
            <person name="Li Z."/>
            <person name="Hsiao Y.Y."/>
            <person name="Qi Y."/>
            <person name="Fu T."/>
            <person name="Tang G.D."/>
            <person name="Zhang D."/>
            <person name="Sun W.H."/>
            <person name="Liu D.K."/>
            <person name="Li Y."/>
            <person name="Chen G.Z."/>
            <person name="Liu X.D."/>
            <person name="Liao X.Y."/>
            <person name="Jiang Y.T."/>
            <person name="Yu X."/>
            <person name="Hao Y."/>
            <person name="Huang J."/>
            <person name="Zhao X.W."/>
            <person name="Ke S."/>
            <person name="Chen Y.Y."/>
            <person name="Wu W.L."/>
            <person name="Hsu J.L."/>
            <person name="Lin Y.F."/>
            <person name="Huang M.D."/>
            <person name="Li C.Y."/>
            <person name="Huang L."/>
            <person name="Wang Z.W."/>
            <person name="Zhao X."/>
            <person name="Zhong W.Y."/>
            <person name="Peng D.H."/>
            <person name="Ahmad S."/>
            <person name="Lan S."/>
            <person name="Zhang J.S."/>
            <person name="Tsai W.C."/>
            <person name="Van de Peer Y."/>
            <person name="Liu Z.J."/>
        </authorList>
    </citation>
    <scope>NUCLEOTIDE SEQUENCE</scope>
    <source>
        <strain evidence="3">SCP</strain>
    </source>
</reference>
<gene>
    <name evidence="3" type="ORF">QJS04_geneDACA012634</name>
</gene>
<comment type="caution">
    <text evidence="3">The sequence shown here is derived from an EMBL/GenBank/DDBJ whole genome shotgun (WGS) entry which is preliminary data.</text>
</comment>
<dbReference type="InterPro" id="IPR011990">
    <property type="entry name" value="TPR-like_helical_dom_sf"/>
</dbReference>
<evidence type="ECO:0000313" key="4">
    <source>
        <dbReference type="Proteomes" id="UP001179952"/>
    </source>
</evidence>
<dbReference type="Pfam" id="PF01535">
    <property type="entry name" value="PPR"/>
    <property type="match status" value="2"/>
</dbReference>
<dbReference type="Gene3D" id="1.25.40.10">
    <property type="entry name" value="Tetratricopeptide repeat domain"/>
    <property type="match status" value="3"/>
</dbReference>
<dbReference type="NCBIfam" id="TIGR00756">
    <property type="entry name" value="PPR"/>
    <property type="match status" value="3"/>
</dbReference>
<dbReference type="EMBL" id="JAUJYN010000005">
    <property type="protein sequence ID" value="KAK1271715.1"/>
    <property type="molecule type" value="Genomic_DNA"/>
</dbReference>
<protein>
    <submittedName>
        <fullName evidence="3">Pentatricopeptide repeat-containing protein</fullName>
    </submittedName>
</protein>